<dbReference type="Pfam" id="PF05258">
    <property type="entry name" value="DciA"/>
    <property type="match status" value="1"/>
</dbReference>
<gene>
    <name evidence="2" type="ORF">IQ266_26770</name>
</gene>
<reference evidence="2" key="1">
    <citation type="submission" date="2020-10" db="EMBL/GenBank/DDBJ databases">
        <authorList>
            <person name="Castelo-Branco R."/>
            <person name="Eusebio N."/>
            <person name="Adriana R."/>
            <person name="Vieira A."/>
            <person name="Brugerolle De Fraissinette N."/>
            <person name="Rezende De Castro R."/>
            <person name="Schneider M.P."/>
            <person name="Vasconcelos V."/>
            <person name="Leao P.N."/>
        </authorList>
    </citation>
    <scope>NUCLEOTIDE SEQUENCE</scope>
    <source>
        <strain evidence="2">LEGE 11480</strain>
    </source>
</reference>
<dbReference type="RefSeq" id="WP_264328149.1">
    <property type="nucleotide sequence ID" value="NZ_JADEXQ010000180.1"/>
</dbReference>
<dbReference type="PANTHER" id="PTHR36456">
    <property type="entry name" value="UPF0232 PROTEIN SCO3875"/>
    <property type="match status" value="1"/>
</dbReference>
<evidence type="ECO:0000313" key="3">
    <source>
        <dbReference type="Proteomes" id="UP000625316"/>
    </source>
</evidence>
<proteinExistence type="predicted"/>
<dbReference type="Proteomes" id="UP000625316">
    <property type="component" value="Unassembled WGS sequence"/>
</dbReference>
<protein>
    <submittedName>
        <fullName evidence="2">DUF721 domain-containing protein</fullName>
    </submittedName>
</protein>
<feature type="compositionally biased region" description="Pro residues" evidence="1">
    <location>
        <begin position="127"/>
        <end position="137"/>
    </location>
</feature>
<dbReference type="EMBL" id="JADEXQ010000180">
    <property type="protein sequence ID" value="MBE9033342.1"/>
    <property type="molecule type" value="Genomic_DNA"/>
</dbReference>
<evidence type="ECO:0000256" key="1">
    <source>
        <dbReference type="SAM" id="MobiDB-lite"/>
    </source>
</evidence>
<evidence type="ECO:0000313" key="2">
    <source>
        <dbReference type="EMBL" id="MBE9033342.1"/>
    </source>
</evidence>
<feature type="region of interest" description="Disordered" evidence="1">
    <location>
        <begin position="120"/>
        <end position="139"/>
    </location>
</feature>
<dbReference type="AlphaFoldDB" id="A0A928VTC7"/>
<dbReference type="PANTHER" id="PTHR36456:SF1">
    <property type="entry name" value="UPF0232 PROTEIN SCO3875"/>
    <property type="match status" value="1"/>
</dbReference>
<organism evidence="2 3">
    <name type="scientific">Romeriopsis navalis LEGE 11480</name>
    <dbReference type="NCBI Taxonomy" id="2777977"/>
    <lineage>
        <taxon>Bacteria</taxon>
        <taxon>Bacillati</taxon>
        <taxon>Cyanobacteriota</taxon>
        <taxon>Cyanophyceae</taxon>
        <taxon>Leptolyngbyales</taxon>
        <taxon>Leptolyngbyaceae</taxon>
        <taxon>Romeriopsis</taxon>
        <taxon>Romeriopsis navalis</taxon>
    </lineage>
</organism>
<comment type="caution">
    <text evidence="2">The sequence shown here is derived from an EMBL/GenBank/DDBJ whole genome shotgun (WGS) entry which is preliminary data.</text>
</comment>
<sequence>MAFQGLQSVLRQIERQYQSPQQRHWRSLNQVWPQIVGEKLAAQTRLMNIRSQVLQVAVANPILVQTLMFERSRFLKKLTVALAAQNNELIPETLITDLRFSTAGWHQAKTLDSPYHQFNSWDQHPCQSPPSEAPPKPTQTTLFQDPAIAFQRWSEQARDRYQTAPSCPQCSGPALAGELERWGFCSLCYSQSQMLRPDSSLAEPLD</sequence>
<name>A0A928VTC7_9CYAN</name>
<dbReference type="InterPro" id="IPR007922">
    <property type="entry name" value="DciA-like"/>
</dbReference>
<accession>A0A928VTC7</accession>
<keyword evidence="3" id="KW-1185">Reference proteome</keyword>